<dbReference type="GO" id="GO:0034476">
    <property type="term" value="P:U5 snRNA 3'-end processing"/>
    <property type="evidence" value="ECO:0007669"/>
    <property type="project" value="TreeGrafter"/>
</dbReference>
<proteinExistence type="inferred from homology"/>
<dbReference type="GO" id="GO:0000176">
    <property type="term" value="C:nuclear exosome (RNase complex)"/>
    <property type="evidence" value="ECO:0007669"/>
    <property type="project" value="TreeGrafter"/>
</dbReference>
<sequence>MAVLLSQGEKNFLAQMIASNIRIDGRTRTDIRPVCLEVLHANDEAPEILADVSCRASIGKTRLLVGISLAIETPAPHAPDQAILRISWMNSAANEPTPEQTETYELYTDILHASLIAKGGLDLSSELLAPFPGEKVWAVSVDILVFDDADGGVLDLSSLAACAALADLTIPAVREKDGAVIIDEEDRKPLDGAPPLVTTVGMFQQEFAADMTGKEEATARTVVHIASRGGRVGLVRTRGLGAILPAQLTTAVELAMGVEQRRSVA</sequence>
<dbReference type="GO" id="GO:0035925">
    <property type="term" value="F:mRNA 3'-UTR AU-rich region binding"/>
    <property type="evidence" value="ECO:0007669"/>
    <property type="project" value="TreeGrafter"/>
</dbReference>
<dbReference type="GO" id="GO:0071028">
    <property type="term" value="P:nuclear mRNA surveillance"/>
    <property type="evidence" value="ECO:0007669"/>
    <property type="project" value="TreeGrafter"/>
</dbReference>
<organism evidence="8 9">
    <name type="scientific">Carpediemonas membranifera</name>
    <dbReference type="NCBI Taxonomy" id="201153"/>
    <lineage>
        <taxon>Eukaryota</taxon>
        <taxon>Metamonada</taxon>
        <taxon>Carpediemonas-like organisms</taxon>
        <taxon>Carpediemonas</taxon>
    </lineage>
</organism>
<dbReference type="InterPro" id="IPR050590">
    <property type="entry name" value="Exosome_comp_Rrp42_subfam"/>
</dbReference>
<dbReference type="Gene3D" id="3.30.230.70">
    <property type="entry name" value="GHMP Kinase, N-terminal domain"/>
    <property type="match status" value="1"/>
</dbReference>
<comment type="caution">
    <text evidence="8">The sequence shown here is derived from an EMBL/GenBank/DDBJ whole genome shotgun (WGS) entry which is preliminary data.</text>
</comment>
<dbReference type="EMBL" id="JAHDYR010000006">
    <property type="protein sequence ID" value="KAG9396266.1"/>
    <property type="molecule type" value="Genomic_DNA"/>
</dbReference>
<dbReference type="GO" id="GO:0071038">
    <property type="term" value="P:TRAMP-dependent tRNA surveillance pathway"/>
    <property type="evidence" value="ECO:0007669"/>
    <property type="project" value="TreeGrafter"/>
</dbReference>
<evidence type="ECO:0000259" key="7">
    <source>
        <dbReference type="Pfam" id="PF01138"/>
    </source>
</evidence>
<dbReference type="SUPFAM" id="SSF54211">
    <property type="entry name" value="Ribosomal protein S5 domain 2-like"/>
    <property type="match status" value="1"/>
</dbReference>
<dbReference type="GO" id="GO:0000177">
    <property type="term" value="C:cytoplasmic exosome (RNase complex)"/>
    <property type="evidence" value="ECO:0007669"/>
    <property type="project" value="TreeGrafter"/>
</dbReference>
<name>A0A8J6E407_9EUKA</name>
<dbReference type="InterPro" id="IPR036345">
    <property type="entry name" value="ExoRNase_PH_dom2_sf"/>
</dbReference>
<dbReference type="GO" id="GO:0034473">
    <property type="term" value="P:U1 snRNA 3'-end processing"/>
    <property type="evidence" value="ECO:0007669"/>
    <property type="project" value="TreeGrafter"/>
</dbReference>
<dbReference type="SUPFAM" id="SSF55666">
    <property type="entry name" value="Ribonuclease PH domain 2-like"/>
    <property type="match status" value="1"/>
</dbReference>
<keyword evidence="5" id="KW-0271">Exosome</keyword>
<evidence type="ECO:0000256" key="4">
    <source>
        <dbReference type="ARBA" id="ARBA00022490"/>
    </source>
</evidence>
<dbReference type="GO" id="GO:0016075">
    <property type="term" value="P:rRNA catabolic process"/>
    <property type="evidence" value="ECO:0007669"/>
    <property type="project" value="TreeGrafter"/>
</dbReference>
<protein>
    <recommendedName>
        <fullName evidence="6">Ribosomal RNA-processing protein 42</fullName>
    </recommendedName>
</protein>
<dbReference type="GO" id="GO:0000467">
    <property type="term" value="P:exonucleolytic trimming to generate mature 3'-end of 5.8S rRNA from tricistronic rRNA transcript (SSU-rRNA, 5.8S rRNA, LSU-rRNA)"/>
    <property type="evidence" value="ECO:0007669"/>
    <property type="project" value="TreeGrafter"/>
</dbReference>
<comment type="similarity">
    <text evidence="3">Belongs to the RNase PH family.</text>
</comment>
<evidence type="ECO:0000313" key="9">
    <source>
        <dbReference type="Proteomes" id="UP000717585"/>
    </source>
</evidence>
<evidence type="ECO:0000256" key="2">
    <source>
        <dbReference type="ARBA" id="ARBA00004604"/>
    </source>
</evidence>
<reference evidence="8" key="1">
    <citation type="submission" date="2021-05" db="EMBL/GenBank/DDBJ databases">
        <title>A free-living protist that lacks canonical eukaryotic 1 DNA replication and segregation systems.</title>
        <authorList>
            <person name="Salas-Leiva D.E."/>
            <person name="Tromer E.C."/>
            <person name="Curtis B.A."/>
            <person name="Jerlstrom-Hultqvist J."/>
            <person name="Kolisko M."/>
            <person name="Yi Z."/>
            <person name="Salas-Leiva J.S."/>
            <person name="Gallot-Lavallee L."/>
            <person name="Kops G.J.P.L."/>
            <person name="Archibald J.M."/>
            <person name="Simpson A.G.B."/>
            <person name="Roger A.J."/>
        </authorList>
    </citation>
    <scope>NUCLEOTIDE SEQUENCE</scope>
    <source>
        <strain evidence="8">BICM</strain>
    </source>
</reference>
<dbReference type="InterPro" id="IPR027408">
    <property type="entry name" value="PNPase/RNase_PH_dom_sf"/>
</dbReference>
<keyword evidence="4" id="KW-0963">Cytoplasm</keyword>
<accession>A0A8J6E407</accession>
<evidence type="ECO:0000256" key="6">
    <source>
        <dbReference type="ARBA" id="ARBA00042523"/>
    </source>
</evidence>
<evidence type="ECO:0000313" key="8">
    <source>
        <dbReference type="EMBL" id="KAG9396266.1"/>
    </source>
</evidence>
<evidence type="ECO:0000256" key="5">
    <source>
        <dbReference type="ARBA" id="ARBA00022835"/>
    </source>
</evidence>
<dbReference type="PANTHER" id="PTHR11097:SF8">
    <property type="entry name" value="EXOSOME COMPLEX COMPONENT RRP42"/>
    <property type="match status" value="1"/>
</dbReference>
<dbReference type="Proteomes" id="UP000717585">
    <property type="component" value="Unassembled WGS sequence"/>
</dbReference>
<dbReference type="AlphaFoldDB" id="A0A8J6E407"/>
<feature type="domain" description="Exoribonuclease phosphorolytic" evidence="7">
    <location>
        <begin position="50"/>
        <end position="171"/>
    </location>
</feature>
<dbReference type="GO" id="GO:0034475">
    <property type="term" value="P:U4 snRNA 3'-end processing"/>
    <property type="evidence" value="ECO:0007669"/>
    <property type="project" value="TreeGrafter"/>
</dbReference>
<dbReference type="Pfam" id="PF01138">
    <property type="entry name" value="RNase_PH"/>
    <property type="match status" value="1"/>
</dbReference>
<gene>
    <name evidence="8" type="ORF">J8273_1997</name>
</gene>
<keyword evidence="9" id="KW-1185">Reference proteome</keyword>
<comment type="subcellular location">
    <subcellularLocation>
        <location evidence="1">Cytoplasm</location>
    </subcellularLocation>
    <subcellularLocation>
        <location evidence="2">Nucleus</location>
        <location evidence="2">Nucleolus</location>
    </subcellularLocation>
</comment>
<evidence type="ECO:0000256" key="1">
    <source>
        <dbReference type="ARBA" id="ARBA00004496"/>
    </source>
</evidence>
<dbReference type="OrthoDB" id="10264038at2759"/>
<dbReference type="GO" id="GO:0071035">
    <property type="term" value="P:nuclear polyadenylation-dependent rRNA catabolic process"/>
    <property type="evidence" value="ECO:0007669"/>
    <property type="project" value="TreeGrafter"/>
</dbReference>
<dbReference type="InterPro" id="IPR020568">
    <property type="entry name" value="Ribosomal_Su5_D2-typ_SF"/>
</dbReference>
<dbReference type="GO" id="GO:0005730">
    <property type="term" value="C:nucleolus"/>
    <property type="evidence" value="ECO:0007669"/>
    <property type="project" value="UniProtKB-SubCell"/>
</dbReference>
<dbReference type="InterPro" id="IPR001247">
    <property type="entry name" value="ExoRNase_PH_dom1"/>
</dbReference>
<dbReference type="PANTHER" id="PTHR11097">
    <property type="entry name" value="EXOSOME COMPLEX EXONUCLEASE RIBOSOMAL RNA PROCESSING PROTEIN"/>
    <property type="match status" value="1"/>
</dbReference>
<evidence type="ECO:0000256" key="3">
    <source>
        <dbReference type="ARBA" id="ARBA00006678"/>
    </source>
</evidence>